<dbReference type="OrthoDB" id="5976022at2759"/>
<evidence type="ECO:0000313" key="2">
    <source>
        <dbReference type="EMBL" id="GAQ90338.1"/>
    </source>
</evidence>
<evidence type="ECO:0000313" key="3">
    <source>
        <dbReference type="Proteomes" id="UP000054558"/>
    </source>
</evidence>
<dbReference type="EMBL" id="DF237578">
    <property type="protein sequence ID" value="GAQ90338.1"/>
    <property type="molecule type" value="Genomic_DNA"/>
</dbReference>
<proteinExistence type="predicted"/>
<evidence type="ECO:0000259" key="1">
    <source>
        <dbReference type="Pfam" id="PF00149"/>
    </source>
</evidence>
<dbReference type="InterPro" id="IPR004843">
    <property type="entry name" value="Calcineurin-like_PHP"/>
</dbReference>
<dbReference type="GO" id="GO:0005829">
    <property type="term" value="C:cytosol"/>
    <property type="evidence" value="ECO:0000318"/>
    <property type="project" value="GO_Central"/>
</dbReference>
<dbReference type="InterPro" id="IPR029052">
    <property type="entry name" value="Metallo-depent_PP-like"/>
</dbReference>
<dbReference type="AlphaFoldDB" id="A0A1Y1IQC2"/>
<dbReference type="GO" id="GO:0016791">
    <property type="term" value="F:phosphatase activity"/>
    <property type="evidence" value="ECO:0000318"/>
    <property type="project" value="GO_Central"/>
</dbReference>
<dbReference type="Gene3D" id="3.60.21.10">
    <property type="match status" value="1"/>
</dbReference>
<name>A0A1Y1IQC2_KLENI</name>
<feature type="domain" description="Calcineurin-like phosphoesterase" evidence="1">
    <location>
        <begin position="107"/>
        <end position="303"/>
    </location>
</feature>
<dbReference type="InterPro" id="IPR041787">
    <property type="entry name" value="MPP_Shelphs"/>
</dbReference>
<dbReference type="Pfam" id="PF00149">
    <property type="entry name" value="Metallophos"/>
    <property type="match status" value="1"/>
</dbReference>
<dbReference type="PANTHER" id="PTHR47680:SF2">
    <property type="entry name" value="SHEWANELLA-LIKE PROTEIN PHOSPHATASE 2"/>
    <property type="match status" value="1"/>
</dbReference>
<dbReference type="PANTHER" id="PTHR47680">
    <property type="entry name" value="SHEWANELLA-LIKE PROTEIN PHOSPHATASE 2"/>
    <property type="match status" value="1"/>
</dbReference>
<sequence length="439" mass="48354">MFKLPQLQTFLDKSSVSSRWSQSARGGLLGPPRKMQKTGLDLTTSRDSLNMAGCAIDHTDPGGIKCEAVPTIWSSFVDAFVDASAMGSVGKRNLRGLPASKLPAPERLVAIGDLHGDLRKARRAFRLAGVVDEKDRWIGGKTVVVQVGDVLDRGDQELQIFHMLERLQHQARKAGGDVHVLNGNHETINVEGRFTYATPGSKSQFDRWMAWHEVGKKLKKKCRGALVERNDSSPIFPPHVPPHFKSRYAALRPGGPASTRFFGTNPTVLQVGSTVFVHGGLLPGHVDYGLDRINKETSEWIQGKSGPQGPAFTRGRNAVVWLREFSLPKVEPDCRLLQEVLGKIPGAERMVVGHTIQFPLGVTGACNNRVIRVDVGMSSGCYDAQPEVIEIRNDEEVRILSEERKPELLDSSSRKGGVQKANAEKRTFMDIVRESMRTA</sequence>
<dbReference type="Proteomes" id="UP000054558">
    <property type="component" value="Unassembled WGS sequence"/>
</dbReference>
<dbReference type="STRING" id="105231.A0A1Y1IQC2"/>
<dbReference type="OMA" id="NEVLWFM"/>
<organism evidence="2 3">
    <name type="scientific">Klebsormidium nitens</name>
    <name type="common">Green alga</name>
    <name type="synonym">Ulothrix nitens</name>
    <dbReference type="NCBI Taxonomy" id="105231"/>
    <lineage>
        <taxon>Eukaryota</taxon>
        <taxon>Viridiplantae</taxon>
        <taxon>Streptophyta</taxon>
        <taxon>Klebsormidiophyceae</taxon>
        <taxon>Klebsormidiales</taxon>
        <taxon>Klebsormidiaceae</taxon>
        <taxon>Klebsormidium</taxon>
    </lineage>
</organism>
<gene>
    <name evidence="2" type="ORF">KFL_006290030</name>
</gene>
<protein>
    <recommendedName>
        <fullName evidence="1">Calcineurin-like phosphoesterase domain-containing protein</fullName>
    </recommendedName>
</protein>
<dbReference type="CDD" id="cd07425">
    <property type="entry name" value="MPP_Shelphs"/>
    <property type="match status" value="1"/>
</dbReference>
<dbReference type="SUPFAM" id="SSF56300">
    <property type="entry name" value="Metallo-dependent phosphatases"/>
    <property type="match status" value="1"/>
</dbReference>
<keyword evidence="3" id="KW-1185">Reference proteome</keyword>
<reference evidence="2 3" key="1">
    <citation type="journal article" date="2014" name="Nat. Commun.">
        <title>Klebsormidium flaccidum genome reveals primary factors for plant terrestrial adaptation.</title>
        <authorList>
            <person name="Hori K."/>
            <person name="Maruyama F."/>
            <person name="Fujisawa T."/>
            <person name="Togashi T."/>
            <person name="Yamamoto N."/>
            <person name="Seo M."/>
            <person name="Sato S."/>
            <person name="Yamada T."/>
            <person name="Mori H."/>
            <person name="Tajima N."/>
            <person name="Moriyama T."/>
            <person name="Ikeuchi M."/>
            <person name="Watanabe M."/>
            <person name="Wada H."/>
            <person name="Kobayashi K."/>
            <person name="Saito M."/>
            <person name="Masuda T."/>
            <person name="Sasaki-Sekimoto Y."/>
            <person name="Mashiguchi K."/>
            <person name="Awai K."/>
            <person name="Shimojima M."/>
            <person name="Masuda S."/>
            <person name="Iwai M."/>
            <person name="Nobusawa T."/>
            <person name="Narise T."/>
            <person name="Kondo S."/>
            <person name="Saito H."/>
            <person name="Sato R."/>
            <person name="Murakawa M."/>
            <person name="Ihara Y."/>
            <person name="Oshima-Yamada Y."/>
            <person name="Ohtaka K."/>
            <person name="Satoh M."/>
            <person name="Sonobe K."/>
            <person name="Ishii M."/>
            <person name="Ohtani R."/>
            <person name="Kanamori-Sato M."/>
            <person name="Honoki R."/>
            <person name="Miyazaki D."/>
            <person name="Mochizuki H."/>
            <person name="Umetsu J."/>
            <person name="Higashi K."/>
            <person name="Shibata D."/>
            <person name="Kamiya Y."/>
            <person name="Sato N."/>
            <person name="Nakamura Y."/>
            <person name="Tabata S."/>
            <person name="Ida S."/>
            <person name="Kurokawa K."/>
            <person name="Ohta H."/>
        </authorList>
    </citation>
    <scope>NUCLEOTIDE SEQUENCE [LARGE SCALE GENOMIC DNA]</scope>
    <source>
        <strain evidence="2 3">NIES-2285</strain>
    </source>
</reference>
<accession>A0A1Y1IQC2</accession>